<dbReference type="InterPro" id="IPR003593">
    <property type="entry name" value="AAA+_ATPase"/>
</dbReference>
<dbReference type="GO" id="GO:0005524">
    <property type="term" value="F:ATP binding"/>
    <property type="evidence" value="ECO:0007669"/>
    <property type="project" value="UniProtKB-KW"/>
</dbReference>
<dbReference type="CDD" id="cd03230">
    <property type="entry name" value="ABC_DR_subfamily_A"/>
    <property type="match status" value="1"/>
</dbReference>
<comment type="caution">
    <text evidence="5">The sequence shown here is derived from an EMBL/GenBank/DDBJ whole genome shotgun (WGS) entry which is preliminary data.</text>
</comment>
<dbReference type="Pfam" id="PF00005">
    <property type="entry name" value="ABC_tran"/>
    <property type="match status" value="1"/>
</dbReference>
<dbReference type="SUPFAM" id="SSF52540">
    <property type="entry name" value="P-loop containing nucleoside triphosphate hydrolases"/>
    <property type="match status" value="1"/>
</dbReference>
<dbReference type="Gene3D" id="3.40.50.300">
    <property type="entry name" value="P-loop containing nucleotide triphosphate hydrolases"/>
    <property type="match status" value="1"/>
</dbReference>
<proteinExistence type="predicted"/>
<dbReference type="InterPro" id="IPR051782">
    <property type="entry name" value="ABC_Transporter_VariousFunc"/>
</dbReference>
<reference evidence="5 6" key="1">
    <citation type="submission" date="2020-08" db="EMBL/GenBank/DDBJ databases">
        <title>Genomic Encyclopedia of Type Strains, Phase III (KMG-III): the genomes of soil and plant-associated and newly described type strains.</title>
        <authorList>
            <person name="Whitman W."/>
        </authorList>
    </citation>
    <scope>NUCLEOTIDE SEQUENCE [LARGE SCALE GENOMIC DNA]</scope>
    <source>
        <strain evidence="5 6">CECT 8571</strain>
    </source>
</reference>
<evidence type="ECO:0000256" key="2">
    <source>
        <dbReference type="ARBA" id="ARBA00022741"/>
    </source>
</evidence>
<dbReference type="AlphaFoldDB" id="A0A839UQA9"/>
<keyword evidence="1" id="KW-0813">Transport</keyword>
<dbReference type="InterPro" id="IPR003439">
    <property type="entry name" value="ABC_transporter-like_ATP-bd"/>
</dbReference>
<keyword evidence="6" id="KW-1185">Reference proteome</keyword>
<feature type="domain" description="ABC transporter" evidence="4">
    <location>
        <begin position="5"/>
        <end position="230"/>
    </location>
</feature>
<accession>A0A839UQA9</accession>
<dbReference type="PANTHER" id="PTHR42939">
    <property type="entry name" value="ABC TRANSPORTER ATP-BINDING PROTEIN ALBC-RELATED"/>
    <property type="match status" value="1"/>
</dbReference>
<dbReference type="SMART" id="SM00382">
    <property type="entry name" value="AAA"/>
    <property type="match status" value="1"/>
</dbReference>
<sequence length="290" mass="31896">MEPIIQARGLAKRYGNHQALNQVSFDIAPGRIVGLIGPNGAGKTTALKGILGLAEVEGELSVLGMNPVKQRRELLEQVSFIADTAILPRWLKVSEAVEYAASVHPKFNRAKAEAFLAKTKINPKSKISSLSKGMITQLHLSLIMAIDSKLLVLDEPTLGLDILYRKQFYTSLLNDYFDAEKTILITTHQVEEVETILTDLVFINDGQLVLNVAMEDIAERFVEVHINKQQQDQAAALKPIHVSPRLGGHTAIFENAERAQLEALGSLHTPSITDLFVAKIQPNVAWGHAQ</sequence>
<keyword evidence="2" id="KW-0547">Nucleotide-binding</keyword>
<dbReference type="GO" id="GO:0016887">
    <property type="term" value="F:ATP hydrolysis activity"/>
    <property type="evidence" value="ECO:0007669"/>
    <property type="project" value="InterPro"/>
</dbReference>
<evidence type="ECO:0000256" key="3">
    <source>
        <dbReference type="ARBA" id="ARBA00022840"/>
    </source>
</evidence>
<dbReference type="PROSITE" id="PS50893">
    <property type="entry name" value="ABC_TRANSPORTER_2"/>
    <property type="match status" value="1"/>
</dbReference>
<evidence type="ECO:0000313" key="6">
    <source>
        <dbReference type="Proteomes" id="UP000559987"/>
    </source>
</evidence>
<dbReference type="PANTHER" id="PTHR42939:SF1">
    <property type="entry name" value="ABC TRANSPORTER ATP-BINDING PROTEIN ALBC-RELATED"/>
    <property type="match status" value="1"/>
</dbReference>
<dbReference type="EMBL" id="JACHXZ010000003">
    <property type="protein sequence ID" value="MBB3168921.1"/>
    <property type="molecule type" value="Genomic_DNA"/>
</dbReference>
<evidence type="ECO:0000313" key="5">
    <source>
        <dbReference type="EMBL" id="MBB3168921.1"/>
    </source>
</evidence>
<evidence type="ECO:0000259" key="4">
    <source>
        <dbReference type="PROSITE" id="PS50893"/>
    </source>
</evidence>
<dbReference type="InterPro" id="IPR027417">
    <property type="entry name" value="P-loop_NTPase"/>
</dbReference>
<keyword evidence="3 5" id="KW-0067">ATP-binding</keyword>
<protein>
    <submittedName>
        <fullName evidence="5">ABC-2 type transport system ATP-binding protein</fullName>
    </submittedName>
</protein>
<dbReference type="Proteomes" id="UP000559987">
    <property type="component" value="Unassembled WGS sequence"/>
</dbReference>
<organism evidence="5 6">
    <name type="scientific">Simiduia aestuariiviva</name>
    <dbReference type="NCBI Taxonomy" id="1510459"/>
    <lineage>
        <taxon>Bacteria</taxon>
        <taxon>Pseudomonadati</taxon>
        <taxon>Pseudomonadota</taxon>
        <taxon>Gammaproteobacteria</taxon>
        <taxon>Cellvibrionales</taxon>
        <taxon>Cellvibrionaceae</taxon>
        <taxon>Simiduia</taxon>
    </lineage>
</organism>
<gene>
    <name evidence="5" type="ORF">FHS30_002129</name>
</gene>
<evidence type="ECO:0000256" key="1">
    <source>
        <dbReference type="ARBA" id="ARBA00022448"/>
    </source>
</evidence>
<dbReference type="RefSeq" id="WP_183910432.1">
    <property type="nucleotide sequence ID" value="NZ_JACHXZ010000003.1"/>
</dbReference>
<name>A0A839UQA9_9GAMM</name>